<dbReference type="PANTHER" id="PTHR45937">
    <property type="entry name" value="ASPARAGINE SYNTHETASE DOMAIN-CONTAINING PROTEIN 1"/>
    <property type="match status" value="1"/>
</dbReference>
<dbReference type="EMBL" id="LN877949">
    <property type="protein sequence ID" value="CUV04824.1"/>
    <property type="molecule type" value="Genomic_DNA"/>
</dbReference>
<keyword evidence="6" id="KW-1185">Reference proteome</keyword>
<dbReference type="EMBL" id="JTAI01000024">
    <property type="protein sequence ID" value="PPS92493.1"/>
    <property type="molecule type" value="Genomic_DNA"/>
</dbReference>
<dbReference type="VEuPathDB" id="CryptoDB:CHUDEA3_110"/>
<evidence type="ECO:0000256" key="2">
    <source>
        <dbReference type="ARBA" id="ARBA00022888"/>
    </source>
</evidence>
<reference evidence="4" key="2">
    <citation type="submission" date="2015-08" db="EMBL/GenBank/DDBJ databases">
        <authorList>
            <person name="Babu N.S."/>
            <person name="Beckwith C.J."/>
            <person name="Beseler K.G."/>
            <person name="Brison A."/>
            <person name="Carone J.V."/>
            <person name="Caskin T.P."/>
            <person name="Diamond M."/>
            <person name="Durham M.E."/>
            <person name="Foxe J.M."/>
            <person name="Go M."/>
            <person name="Henderson B.A."/>
            <person name="Jones I.B."/>
            <person name="McGettigan J.A."/>
            <person name="Micheletti S.J."/>
            <person name="Nasrallah M.E."/>
            <person name="Ortiz D."/>
            <person name="Piller C.R."/>
            <person name="Privatt S.R."/>
            <person name="Schneider S.L."/>
            <person name="Sharp S."/>
            <person name="Smith T.C."/>
            <person name="Stanton J.D."/>
            <person name="Ullery H.E."/>
            <person name="Wilson R.J."/>
            <person name="Serrano M.G."/>
            <person name="Buck G."/>
            <person name="Lee V."/>
            <person name="Wang Y."/>
            <person name="Carvalho R."/>
            <person name="Voegtly L."/>
            <person name="Shi R."/>
            <person name="Duckworth R."/>
            <person name="Johnson A."/>
            <person name="Loviza R."/>
            <person name="Walstead R."/>
            <person name="Shah Z."/>
            <person name="Kiflezghi M."/>
            <person name="Wade K."/>
            <person name="Ball S.L."/>
            <person name="Bradley K.W."/>
            <person name="Asai D.J."/>
            <person name="Bowman C.A."/>
            <person name="Russell D.A."/>
            <person name="Pope W.H."/>
            <person name="Jacobs-Sera D."/>
            <person name="Hendrix R.W."/>
            <person name="Hatfull G.F."/>
        </authorList>
    </citation>
    <scope>NUCLEOTIDE SEQUENCE [LARGE SCALE GENOMIC DNA]</scope>
</reference>
<protein>
    <submittedName>
        <fullName evidence="5">Asparagine synthetase B like protein</fullName>
    </submittedName>
</protein>
<dbReference type="InterPro" id="IPR001962">
    <property type="entry name" value="Asn_synthase"/>
</dbReference>
<evidence type="ECO:0000256" key="3">
    <source>
        <dbReference type="ARBA" id="ARBA00022962"/>
    </source>
</evidence>
<evidence type="ECO:0000313" key="6">
    <source>
        <dbReference type="Proteomes" id="UP001429100"/>
    </source>
</evidence>
<dbReference type="Proteomes" id="UP001429100">
    <property type="component" value="Unassembled WGS sequence"/>
</dbReference>
<dbReference type="Gene3D" id="3.40.50.620">
    <property type="entry name" value="HUPs"/>
    <property type="match status" value="1"/>
</dbReference>
<evidence type="ECO:0000256" key="1">
    <source>
        <dbReference type="ARBA" id="ARBA00022605"/>
    </source>
</evidence>
<evidence type="ECO:0000313" key="5">
    <source>
        <dbReference type="EMBL" id="PPS92493.1"/>
    </source>
</evidence>
<dbReference type="CDD" id="cd01991">
    <property type="entry name" value="Asn_synthase_B_C"/>
    <property type="match status" value="1"/>
</dbReference>
<reference evidence="5 6" key="3">
    <citation type="submission" date="2017-10" db="EMBL/GenBank/DDBJ databases">
        <title>Consistent, comparative and evidence-based genome annotation and re-annotation for the closely-related species, Cryptosporidium parvum, C. hominis and C. tyzzeri.</title>
        <authorList>
            <person name="Baptista R.P."/>
            <person name="Li Y."/>
            <person name="Sateriale A."/>
            <person name="Striepen B."/>
            <person name="Kissinger J.C."/>
        </authorList>
    </citation>
    <scope>NUCLEOTIDE SEQUENCE [LARGE SCALE GENOMIC DNA]</scope>
    <source>
        <strain evidence="5">30976</strain>
    </source>
</reference>
<keyword evidence="3" id="KW-0315">Glutamine amidotransferase</keyword>
<dbReference type="VEuPathDB" id="CryptoDB:GY17_00003905"/>
<dbReference type="VEuPathDB" id="CryptoDB:ChTU502y2012_384g0310"/>
<dbReference type="VEuPathDB" id="CryptoDB:Chro.30020"/>
<organism evidence="4">
    <name type="scientific">Cryptosporidium hominis</name>
    <dbReference type="NCBI Taxonomy" id="237895"/>
    <lineage>
        <taxon>Eukaryota</taxon>
        <taxon>Sar</taxon>
        <taxon>Alveolata</taxon>
        <taxon>Apicomplexa</taxon>
        <taxon>Conoidasida</taxon>
        <taxon>Coccidia</taxon>
        <taxon>Eucoccidiorida</taxon>
        <taxon>Eimeriorina</taxon>
        <taxon>Cryptosporidiidae</taxon>
        <taxon>Cryptosporidium</taxon>
    </lineage>
</organism>
<evidence type="ECO:0000313" key="4">
    <source>
        <dbReference type="EMBL" id="CUV04824.1"/>
    </source>
</evidence>
<dbReference type="PANTHER" id="PTHR45937:SF1">
    <property type="entry name" value="ASPARAGINE SYNTHETASE DOMAIN-CONTAINING PROTEIN 1"/>
    <property type="match status" value="1"/>
</dbReference>
<dbReference type="InterPro" id="IPR051857">
    <property type="entry name" value="Asn_synthetase_domain"/>
</dbReference>
<keyword evidence="1" id="KW-0028">Amino-acid biosynthesis</keyword>
<dbReference type="InterPro" id="IPR014729">
    <property type="entry name" value="Rossmann-like_a/b/a_fold"/>
</dbReference>
<proteinExistence type="predicted"/>
<accession>A0A0S4TDR8</accession>
<name>A0A0S4TDR8_CRYHO</name>
<gene>
    <name evidence="4" type="ORF">CHUDEA3_110</name>
    <name evidence="5" type="ORF">GY17_00003905</name>
</gene>
<reference evidence="5 6" key="1">
    <citation type="submission" date="2014-11" db="EMBL/GenBank/DDBJ databases">
        <title>Comparative genomic analysis of Cryptosporidium hominis reveals occurrence of genetic recombination in virulent subtypes.</title>
        <authorList>
            <person name="Guo Y."/>
            <person name="Tang K."/>
            <person name="Frace M."/>
            <person name="Li N."/>
            <person name="Roellig D.M."/>
            <person name="Sammons S."/>
            <person name="Knipe K."/>
            <person name="Rowe L."/>
            <person name="Feng Y."/>
            <person name="Xiao L."/>
        </authorList>
    </citation>
    <scope>NUCLEOTIDE SEQUENCE [LARGE SCALE GENOMIC DNA]</scope>
    <source>
        <strain evidence="5">30976</strain>
    </source>
</reference>
<dbReference type="AlphaFoldDB" id="A0A0S4TDR8"/>
<dbReference type="GO" id="GO:0006529">
    <property type="term" value="P:asparagine biosynthetic process"/>
    <property type="evidence" value="ECO:0007669"/>
    <property type="project" value="UniProtKB-KW"/>
</dbReference>
<sequence length="719" mass="82813">MIECLFSPEKQETARRQILNEEKLRIFDTNINISKCETDFRKGNKERSERLIHLDHETHCIKNDKIPDLEIEFSISGIGSFMRIFVVGVIEYCKLQESLKGIDLVKIVSIENVVAELMDILNYHSLESGKGFSCLAYVRIKEERFLVFGRDRFGDSSLIISVGSRGEEIIISNIESDLLAFQEDVQSIEVPVNGMFLLDLSKLEFKSFPWKVTPSYMTSGYWNEEGKKTLESLEVDSKRLLESLRLVFVKEMEKRLTFEVFDDKVFVYMGMLFSGGLDSTVLLYLLLEWLFSNLEHLGSNIFKRFFSNNQFSEIQFSQDNLFFIIELINTSFAPCEAPDRLTGLASYYEILELFENYLRKYRNVSIRLICVDNSGDVLTKEEKNILKCIAPCKTHLDFNIGGALFFALGGKGTLVDKESFNEEWWQEIISENEDSSIWNGIFEKKAPFSEATIESTKNNESTEHPKDSNFQRKCPYCSFREHSKCQNKCCKSCCRKIQQNLIKPIGESFPACRIHKMKAADFSKIPSTQRFIDPKNYYLSELNIDGVLFPQEKEYVKGLIVAEDNKLLYRSKSKFLIIGSGADEFLGGYGRHITAKKHNGLQGIRKEMLFDINRLWIRNLGRDCRLALFNNRTLFAVFLQPIVIDSIGKLSFENICGSRFEVTKPLLRFIANKLGVQFSSKFKKRAVQFGTRSSRQTNLKHFDSNRKATADATYVPVNI</sequence>
<dbReference type="SUPFAM" id="SSF52402">
    <property type="entry name" value="Adenine nucleotide alpha hydrolases-like"/>
    <property type="match status" value="2"/>
</dbReference>
<keyword evidence="2" id="KW-0061">Asparagine biosynthesis</keyword>
<dbReference type="GO" id="GO:0004066">
    <property type="term" value="F:asparagine synthase (glutamine-hydrolyzing) activity"/>
    <property type="evidence" value="ECO:0007669"/>
    <property type="project" value="InterPro"/>
</dbReference>
<dbReference type="Proteomes" id="UP000199752">
    <property type="component" value="Chromosome 3"/>
</dbReference>